<keyword evidence="2 4" id="KW-0378">Hydrolase</keyword>
<keyword evidence="5" id="KW-1185">Reference proteome</keyword>
<sequence>MSVLFRNVRVYDDAHLEGASGPTSLLVIGDGIAAIGDDLAAVTPLDATVVEGRGDLLIPGLVNAHFHSPVNHMKGMLPSLPLEIFMLYESPDFEALRPSPREAYVRTMLAAMEMLKTGTTAVQDDAFFVPHPTPEVIDAVMQAYRDVGIRATVALDQPELAELEKLPFLAELLPEDMRAELATAPAFGRERLLESYRHLIDTWHGAEGGRLAAAVSCSAPQRISPVYMGALDDLSRAHDLPYYAHMLETKLQRVLADEQPRFSGRSLVRYTADLGILSKRMNIIHAIWMDDADYDLIAASGATVAHNPISNLRLGSGVMPFRKLRDRKIPICLGTDEAIADDAVNMWGVAKQAGLIHTIGDPDYRRWPDADEILNCLFKGGATAMRRGDSLGAIEVGRLADLALVDLDTAAFTPLNDIRRQMVFCENGSGVRLTMVAGRIVYDGMRLTTVDESALRAEARAIFTERKGALQSARAEAARWLPHYEAMVVRAACRDVGMNRWLGYGGT</sequence>
<dbReference type="Pfam" id="PF01979">
    <property type="entry name" value="Amidohydro_1"/>
    <property type="match status" value="1"/>
</dbReference>
<dbReference type="InterPro" id="IPR006680">
    <property type="entry name" value="Amidohydro-rel"/>
</dbReference>
<gene>
    <name evidence="4" type="ORF">FHS21_005007</name>
</gene>
<dbReference type="Proteomes" id="UP000554520">
    <property type="component" value="Unassembled WGS sequence"/>
</dbReference>
<dbReference type="EMBL" id="JACHXN010000020">
    <property type="protein sequence ID" value="MBB3148559.1"/>
    <property type="molecule type" value="Genomic_DNA"/>
</dbReference>
<organism evidence="4 5">
    <name type="scientific">Phyllobacterium trifolii</name>
    <dbReference type="NCBI Taxonomy" id="300193"/>
    <lineage>
        <taxon>Bacteria</taxon>
        <taxon>Pseudomonadati</taxon>
        <taxon>Pseudomonadota</taxon>
        <taxon>Alphaproteobacteria</taxon>
        <taxon>Hyphomicrobiales</taxon>
        <taxon>Phyllobacteriaceae</taxon>
        <taxon>Phyllobacterium</taxon>
    </lineage>
</organism>
<name>A0A839UJ54_9HYPH</name>
<dbReference type="InterPro" id="IPR050287">
    <property type="entry name" value="MTA/SAH_deaminase"/>
</dbReference>
<comment type="similarity">
    <text evidence="1">Belongs to the metallo-dependent hydrolases superfamily. ATZ/TRZ family.</text>
</comment>
<proteinExistence type="inferred from homology"/>
<reference evidence="4 5" key="1">
    <citation type="submission" date="2020-08" db="EMBL/GenBank/DDBJ databases">
        <title>Genomic Encyclopedia of Type Strains, Phase III (KMG-III): the genomes of soil and plant-associated and newly described type strains.</title>
        <authorList>
            <person name="Whitman W."/>
        </authorList>
    </citation>
    <scope>NUCLEOTIDE SEQUENCE [LARGE SCALE GENOMIC DNA]</scope>
    <source>
        <strain evidence="4 5">CECT 7015</strain>
    </source>
</reference>
<evidence type="ECO:0000256" key="2">
    <source>
        <dbReference type="ARBA" id="ARBA00022801"/>
    </source>
</evidence>
<evidence type="ECO:0000313" key="5">
    <source>
        <dbReference type="Proteomes" id="UP000554520"/>
    </source>
</evidence>
<dbReference type="PANTHER" id="PTHR43794">
    <property type="entry name" value="AMINOHYDROLASE SSNA-RELATED"/>
    <property type="match status" value="1"/>
</dbReference>
<dbReference type="RefSeq" id="WP_183664436.1">
    <property type="nucleotide sequence ID" value="NZ_JACHXN010000020.1"/>
</dbReference>
<protein>
    <submittedName>
        <fullName evidence="4">Cytosine/adenosine deaminase-related metal-dependent hydrolase</fullName>
    </submittedName>
</protein>
<dbReference type="GO" id="GO:0016810">
    <property type="term" value="F:hydrolase activity, acting on carbon-nitrogen (but not peptide) bonds"/>
    <property type="evidence" value="ECO:0007669"/>
    <property type="project" value="InterPro"/>
</dbReference>
<feature type="domain" description="Amidohydrolase-related" evidence="3">
    <location>
        <begin position="57"/>
        <end position="441"/>
    </location>
</feature>
<dbReference type="SUPFAM" id="SSF51556">
    <property type="entry name" value="Metallo-dependent hydrolases"/>
    <property type="match status" value="1"/>
</dbReference>
<evidence type="ECO:0000259" key="3">
    <source>
        <dbReference type="Pfam" id="PF01979"/>
    </source>
</evidence>
<dbReference type="AlphaFoldDB" id="A0A839UJ54"/>
<evidence type="ECO:0000256" key="1">
    <source>
        <dbReference type="ARBA" id="ARBA00006745"/>
    </source>
</evidence>
<dbReference type="SUPFAM" id="SSF51338">
    <property type="entry name" value="Composite domain of metallo-dependent hydrolases"/>
    <property type="match status" value="1"/>
</dbReference>
<dbReference type="Gene3D" id="3.20.20.140">
    <property type="entry name" value="Metal-dependent hydrolases"/>
    <property type="match status" value="1"/>
</dbReference>
<evidence type="ECO:0000313" key="4">
    <source>
        <dbReference type="EMBL" id="MBB3148559.1"/>
    </source>
</evidence>
<comment type="caution">
    <text evidence="4">The sequence shown here is derived from an EMBL/GenBank/DDBJ whole genome shotgun (WGS) entry which is preliminary data.</text>
</comment>
<dbReference type="InterPro" id="IPR032466">
    <property type="entry name" value="Metal_Hydrolase"/>
</dbReference>
<dbReference type="InterPro" id="IPR011059">
    <property type="entry name" value="Metal-dep_hydrolase_composite"/>
</dbReference>
<accession>A0A839UJ54</accession>
<dbReference type="PANTHER" id="PTHR43794:SF11">
    <property type="entry name" value="AMIDOHYDROLASE-RELATED DOMAIN-CONTAINING PROTEIN"/>
    <property type="match status" value="1"/>
</dbReference>
<dbReference type="Gene3D" id="2.30.40.10">
    <property type="entry name" value="Urease, subunit C, domain 1"/>
    <property type="match status" value="1"/>
</dbReference>